<dbReference type="OrthoDB" id="2820488at2759"/>
<keyword evidence="4" id="KW-1185">Reference proteome</keyword>
<dbReference type="SUPFAM" id="SSF54427">
    <property type="entry name" value="NTF2-like"/>
    <property type="match status" value="1"/>
</dbReference>
<name>A8P7I8_COPC7</name>
<evidence type="ECO:0008006" key="5">
    <source>
        <dbReference type="Google" id="ProtNLM"/>
    </source>
</evidence>
<feature type="chain" id="PRO_5002724654" description="SnoaL-like domain-containing protein" evidence="2">
    <location>
        <begin position="19"/>
        <end position="173"/>
    </location>
</feature>
<dbReference type="EMBL" id="AACS02000005">
    <property type="protein sequence ID" value="EAU82486.1"/>
    <property type="molecule type" value="Genomic_DNA"/>
</dbReference>
<feature type="signal peptide" evidence="2">
    <location>
        <begin position="1"/>
        <end position="18"/>
    </location>
</feature>
<sequence>MRLSNLLAALSLVSIAYAAVTNKGPSKRPPGHHGPWPPAVCNPKAKGPHLEAQQKAAFVDYTYLLTVKHDILTAYNRWVPGQYINHNPFAESGREFAIAFLKPYHDDPNFITTNVTSFAGGGYGFIHLKLFFPDQPNPVVSMDYFRFEGTCIVEHWDVGAEITGDEPNPIAYF</sequence>
<dbReference type="InParanoid" id="A8P7I8"/>
<protein>
    <recommendedName>
        <fullName evidence="5">SnoaL-like domain-containing protein</fullName>
    </recommendedName>
</protein>
<reference evidence="3 4" key="1">
    <citation type="journal article" date="2010" name="Proc. Natl. Acad. Sci. U.S.A.">
        <title>Insights into evolution of multicellular fungi from the assembled chromosomes of the mushroom Coprinopsis cinerea (Coprinus cinereus).</title>
        <authorList>
            <person name="Stajich J.E."/>
            <person name="Wilke S.K."/>
            <person name="Ahren D."/>
            <person name="Au C.H."/>
            <person name="Birren B.W."/>
            <person name="Borodovsky M."/>
            <person name="Burns C."/>
            <person name="Canback B."/>
            <person name="Casselton L.A."/>
            <person name="Cheng C.K."/>
            <person name="Deng J."/>
            <person name="Dietrich F.S."/>
            <person name="Fargo D.C."/>
            <person name="Farman M.L."/>
            <person name="Gathman A.C."/>
            <person name="Goldberg J."/>
            <person name="Guigo R."/>
            <person name="Hoegger P.J."/>
            <person name="Hooker J.B."/>
            <person name="Huggins A."/>
            <person name="James T.Y."/>
            <person name="Kamada T."/>
            <person name="Kilaru S."/>
            <person name="Kodira C."/>
            <person name="Kues U."/>
            <person name="Kupfer D."/>
            <person name="Kwan H.S."/>
            <person name="Lomsadze A."/>
            <person name="Li W."/>
            <person name="Lilly W.W."/>
            <person name="Ma L.J."/>
            <person name="Mackey A.J."/>
            <person name="Manning G."/>
            <person name="Martin F."/>
            <person name="Muraguchi H."/>
            <person name="Natvig D.O."/>
            <person name="Palmerini H."/>
            <person name="Ramesh M.A."/>
            <person name="Rehmeyer C.J."/>
            <person name="Roe B.A."/>
            <person name="Shenoy N."/>
            <person name="Stanke M."/>
            <person name="Ter-Hovhannisyan V."/>
            <person name="Tunlid A."/>
            <person name="Velagapudi R."/>
            <person name="Vision T.J."/>
            <person name="Zeng Q."/>
            <person name="Zolan M.E."/>
            <person name="Pukkila P.J."/>
        </authorList>
    </citation>
    <scope>NUCLEOTIDE SEQUENCE [LARGE SCALE GENOMIC DNA]</scope>
    <source>
        <strain evidence="4">Okayama-7 / 130 / ATCC MYA-4618 / FGSC 9003</strain>
    </source>
</reference>
<comment type="caution">
    <text evidence="3">The sequence shown here is derived from an EMBL/GenBank/DDBJ whole genome shotgun (WGS) entry which is preliminary data.</text>
</comment>
<keyword evidence="2" id="KW-0732">Signal</keyword>
<feature type="region of interest" description="Disordered" evidence="1">
    <location>
        <begin position="24"/>
        <end position="46"/>
    </location>
</feature>
<dbReference type="RefSeq" id="XP_001839370.1">
    <property type="nucleotide sequence ID" value="XM_001839318.1"/>
</dbReference>
<organism evidence="3 4">
    <name type="scientific">Coprinopsis cinerea (strain Okayama-7 / 130 / ATCC MYA-4618 / FGSC 9003)</name>
    <name type="common">Inky cap fungus</name>
    <name type="synonym">Hormographiella aspergillata</name>
    <dbReference type="NCBI Taxonomy" id="240176"/>
    <lineage>
        <taxon>Eukaryota</taxon>
        <taxon>Fungi</taxon>
        <taxon>Dikarya</taxon>
        <taxon>Basidiomycota</taxon>
        <taxon>Agaricomycotina</taxon>
        <taxon>Agaricomycetes</taxon>
        <taxon>Agaricomycetidae</taxon>
        <taxon>Agaricales</taxon>
        <taxon>Agaricineae</taxon>
        <taxon>Psathyrellaceae</taxon>
        <taxon>Coprinopsis</taxon>
    </lineage>
</organism>
<evidence type="ECO:0000256" key="1">
    <source>
        <dbReference type="SAM" id="MobiDB-lite"/>
    </source>
</evidence>
<dbReference type="eggNOG" id="ENOG502S62I">
    <property type="taxonomic scope" value="Eukaryota"/>
</dbReference>
<dbReference type="Gene3D" id="3.10.450.50">
    <property type="match status" value="1"/>
</dbReference>
<evidence type="ECO:0000256" key="2">
    <source>
        <dbReference type="SAM" id="SignalP"/>
    </source>
</evidence>
<dbReference type="GeneID" id="6015983"/>
<dbReference type="Proteomes" id="UP000001861">
    <property type="component" value="Unassembled WGS sequence"/>
</dbReference>
<gene>
    <name evidence="3" type="ORF">CC1G_08237</name>
</gene>
<evidence type="ECO:0000313" key="3">
    <source>
        <dbReference type="EMBL" id="EAU82486.1"/>
    </source>
</evidence>
<dbReference type="AlphaFoldDB" id="A8P7I8"/>
<dbReference type="VEuPathDB" id="FungiDB:CC1G_08237"/>
<dbReference type="KEGG" id="cci:CC1G_08237"/>
<proteinExistence type="predicted"/>
<dbReference type="InterPro" id="IPR032710">
    <property type="entry name" value="NTF2-like_dom_sf"/>
</dbReference>
<evidence type="ECO:0000313" key="4">
    <source>
        <dbReference type="Proteomes" id="UP000001861"/>
    </source>
</evidence>
<accession>A8P7I8</accession>